<evidence type="ECO:0000256" key="1">
    <source>
        <dbReference type="ARBA" id="ARBA00005190"/>
    </source>
</evidence>
<keyword evidence="6 9" id="KW-0319">Glycerol metabolism</keyword>
<evidence type="ECO:0000313" key="13">
    <source>
        <dbReference type="EMBL" id="RAM03865.1"/>
    </source>
</evidence>
<feature type="binding site" evidence="9">
    <location>
        <position position="16"/>
    </location>
    <ligand>
        <name>ADP</name>
        <dbReference type="ChEBI" id="CHEBI:456216"/>
    </ligand>
</feature>
<dbReference type="PROSITE" id="PS00933">
    <property type="entry name" value="FGGY_KINASES_1"/>
    <property type="match status" value="1"/>
</dbReference>
<reference evidence="12 15" key="2">
    <citation type="submission" date="2019-02" db="EMBL/GenBank/DDBJ databases">
        <title>Complete genome sequence of Desulfobacter hydrogenophilus AcRS1.</title>
        <authorList>
            <person name="Marietou A."/>
            <person name="Lund M.B."/>
            <person name="Marshall I.P.G."/>
            <person name="Schreiber L."/>
            <person name="Jorgensen B."/>
        </authorList>
    </citation>
    <scope>NUCLEOTIDE SEQUENCE [LARGE SCALE GENOMIC DNA]</scope>
    <source>
        <strain evidence="12 15">AcRS1</strain>
    </source>
</reference>
<comment type="caution">
    <text evidence="9">Lacks conserved residue(s) required for the propagation of feature annotation.</text>
</comment>
<keyword evidence="15" id="KW-1185">Reference proteome</keyword>
<feature type="binding site" evidence="9">
    <location>
        <position position="308"/>
    </location>
    <ligand>
        <name>ATP</name>
        <dbReference type="ChEBI" id="CHEBI:30616"/>
    </ligand>
</feature>
<dbReference type="Pfam" id="PF00370">
    <property type="entry name" value="FGGY_N"/>
    <property type="match status" value="1"/>
</dbReference>
<dbReference type="GO" id="GO:0005524">
    <property type="term" value="F:ATP binding"/>
    <property type="evidence" value="ECO:0007669"/>
    <property type="project" value="UniProtKB-UniRule"/>
</dbReference>
<sequence length="497" mass="54550">MSKIIMALDQGTTNSRTILYNEKGETIAVAGEEFSCQYPKDGWVEQEAEDIWRSQKNTMDAVLKKAKLNLGDVAAIGIANQRETIIAWNKETGKPVGKAIVWQCRRTADYCDCLKAEGFDKVIKEKTGLVTDAYFSGSKIRWILRHNIEARELANKGTLKVGTVDAWLIWKLTAGAVHATDVSNASRTMIFNIHDLKYDPVLMEKLDIPEDILPKVKASSGIFGKTDKKLFGHEIPIAGVAGDQQAALFGQAAYEKGMTKITHGTGCFMMMNTGAEAIESPSGLLTTIGWQIGDRVTYALEGSVFIAGALMQWMRDDLDFFTDVAQIEEMATAIPSSEGLYIVPAFVGLGAPYWDPYARGAMLGITRGTTKNHIIRAGVQSLAYQANDLIGAMVKDSGIKLQTVKVDGGASANNYLCQFQADILGVSLSRPKNVETTAMGAAYLAGLAVGVWTDMDQIKSFWQEDRCFHLNQSQEKVDECLRGWKKAVDRAKSWAKD</sequence>
<feature type="binding site" evidence="9">
    <location>
        <position position="312"/>
    </location>
    <ligand>
        <name>ATP</name>
        <dbReference type="ChEBI" id="CHEBI:30616"/>
    </ligand>
</feature>
<dbReference type="InterPro" id="IPR000577">
    <property type="entry name" value="Carb_kinase_FGGY"/>
</dbReference>
<keyword evidence="5 9" id="KW-0418">Kinase</keyword>
<evidence type="ECO:0000313" key="15">
    <source>
        <dbReference type="Proteomes" id="UP000293902"/>
    </source>
</evidence>
<protein>
    <recommendedName>
        <fullName evidence="9">Glycerol kinase</fullName>
        <ecNumber evidence="9">2.7.1.30</ecNumber>
    </recommendedName>
    <alternativeName>
        <fullName evidence="9">ATP:glycerol 3-phosphotransferase</fullName>
    </alternativeName>
    <alternativeName>
        <fullName evidence="9">Glycerokinase</fullName>
        <shortName evidence="9">GK</shortName>
    </alternativeName>
</protein>
<comment type="similarity">
    <text evidence="2 9">Belongs to the FGGY kinase family.</text>
</comment>
<dbReference type="SUPFAM" id="SSF53067">
    <property type="entry name" value="Actin-like ATPase domain"/>
    <property type="match status" value="2"/>
</dbReference>
<feature type="binding site" evidence="9">
    <location>
        <position position="82"/>
    </location>
    <ligand>
        <name>sn-glycerol 3-phosphate</name>
        <dbReference type="ChEBI" id="CHEBI:57597"/>
    </ligand>
</feature>
<dbReference type="FunFam" id="3.30.420.40:FF:000008">
    <property type="entry name" value="Glycerol kinase"/>
    <property type="match status" value="1"/>
</dbReference>
<dbReference type="EMBL" id="QLNI01000001">
    <property type="protein sequence ID" value="RAM03865.1"/>
    <property type="molecule type" value="Genomic_DNA"/>
</dbReference>
<dbReference type="PANTHER" id="PTHR10196:SF69">
    <property type="entry name" value="GLYCEROL KINASE"/>
    <property type="match status" value="1"/>
</dbReference>
<evidence type="ECO:0000313" key="12">
    <source>
        <dbReference type="EMBL" id="QBH12881.1"/>
    </source>
</evidence>
<dbReference type="PIRSF" id="PIRSF000538">
    <property type="entry name" value="GlpK"/>
    <property type="match status" value="1"/>
</dbReference>
<feature type="binding site" evidence="9">
    <location>
        <position position="265"/>
    </location>
    <ligand>
        <name>ATP</name>
        <dbReference type="ChEBI" id="CHEBI:30616"/>
    </ligand>
</feature>
<keyword evidence="3 9" id="KW-0808">Transferase</keyword>
<dbReference type="FunFam" id="3.30.420.40:FF:000007">
    <property type="entry name" value="Glycerol kinase"/>
    <property type="match status" value="1"/>
</dbReference>
<keyword evidence="7 9" id="KW-0067">ATP-binding</keyword>
<dbReference type="GO" id="GO:0006072">
    <property type="term" value="P:glycerol-3-phosphate metabolic process"/>
    <property type="evidence" value="ECO:0007669"/>
    <property type="project" value="InterPro"/>
</dbReference>
<feature type="binding site" evidence="9">
    <location>
        <position position="12"/>
    </location>
    <ligand>
        <name>sn-glycerol 3-phosphate</name>
        <dbReference type="ChEBI" id="CHEBI:57597"/>
    </ligand>
</feature>
<dbReference type="PANTHER" id="PTHR10196">
    <property type="entry name" value="SUGAR KINASE"/>
    <property type="match status" value="1"/>
</dbReference>
<dbReference type="EC" id="2.7.1.30" evidence="9"/>
<dbReference type="Gene3D" id="3.30.420.40">
    <property type="match status" value="2"/>
</dbReference>
<evidence type="ECO:0000259" key="10">
    <source>
        <dbReference type="Pfam" id="PF00370"/>
    </source>
</evidence>
<feature type="binding site" evidence="9">
    <location>
        <position position="83"/>
    </location>
    <ligand>
        <name>sn-glycerol 3-phosphate</name>
        <dbReference type="ChEBI" id="CHEBI:57597"/>
    </ligand>
</feature>
<feature type="binding site" evidence="9">
    <location>
        <position position="13"/>
    </location>
    <ligand>
        <name>ATP</name>
        <dbReference type="ChEBI" id="CHEBI:30616"/>
    </ligand>
</feature>
<feature type="binding site" evidence="9">
    <location>
        <position position="413"/>
    </location>
    <ligand>
        <name>ADP</name>
        <dbReference type="ChEBI" id="CHEBI:456216"/>
    </ligand>
</feature>
<evidence type="ECO:0000256" key="7">
    <source>
        <dbReference type="ARBA" id="ARBA00022840"/>
    </source>
</evidence>
<evidence type="ECO:0000256" key="4">
    <source>
        <dbReference type="ARBA" id="ARBA00022741"/>
    </source>
</evidence>
<feature type="domain" description="Carbohydrate kinase FGGY N-terminal" evidence="10">
    <location>
        <begin position="4"/>
        <end position="250"/>
    </location>
</feature>
<feature type="binding site" evidence="9">
    <location>
        <position position="308"/>
    </location>
    <ligand>
        <name>ADP</name>
        <dbReference type="ChEBI" id="CHEBI:456216"/>
    </ligand>
</feature>
<feature type="binding site" evidence="9">
    <location>
        <position position="12"/>
    </location>
    <ligand>
        <name>ATP</name>
        <dbReference type="ChEBI" id="CHEBI:30616"/>
    </ligand>
</feature>
<comment type="catalytic activity">
    <reaction evidence="8 9">
        <text>glycerol + ATP = sn-glycerol 3-phosphate + ADP + H(+)</text>
        <dbReference type="Rhea" id="RHEA:21644"/>
        <dbReference type="ChEBI" id="CHEBI:15378"/>
        <dbReference type="ChEBI" id="CHEBI:17754"/>
        <dbReference type="ChEBI" id="CHEBI:30616"/>
        <dbReference type="ChEBI" id="CHEBI:57597"/>
        <dbReference type="ChEBI" id="CHEBI:456216"/>
        <dbReference type="EC" id="2.7.1.30"/>
    </reaction>
</comment>
<dbReference type="Proteomes" id="UP000248798">
    <property type="component" value="Unassembled WGS sequence"/>
</dbReference>
<dbReference type="NCBIfam" id="NF000756">
    <property type="entry name" value="PRK00047.1"/>
    <property type="match status" value="1"/>
</dbReference>
<dbReference type="OrthoDB" id="9805576at2"/>
<feature type="binding site" evidence="9">
    <location>
        <position position="134"/>
    </location>
    <ligand>
        <name>glycerol</name>
        <dbReference type="ChEBI" id="CHEBI:17754"/>
    </ligand>
</feature>
<dbReference type="InterPro" id="IPR043129">
    <property type="entry name" value="ATPase_NBD"/>
</dbReference>
<evidence type="ECO:0000256" key="9">
    <source>
        <dbReference type="HAMAP-Rule" id="MF_00186"/>
    </source>
</evidence>
<feature type="binding site" evidence="9">
    <location>
        <position position="409"/>
    </location>
    <ligand>
        <name>ATP</name>
        <dbReference type="ChEBI" id="CHEBI:30616"/>
    </ligand>
</feature>
<evidence type="ECO:0000259" key="11">
    <source>
        <dbReference type="Pfam" id="PF02782"/>
    </source>
</evidence>
<accession>A0A328FLL7</accession>
<dbReference type="GO" id="GO:0019563">
    <property type="term" value="P:glycerol catabolic process"/>
    <property type="evidence" value="ECO:0007669"/>
    <property type="project" value="UniProtKB-UniRule"/>
</dbReference>
<feature type="binding site" evidence="9">
    <location>
        <position position="134"/>
    </location>
    <ligand>
        <name>sn-glycerol 3-phosphate</name>
        <dbReference type="ChEBI" id="CHEBI:57597"/>
    </ligand>
</feature>
<dbReference type="CDD" id="cd07786">
    <property type="entry name" value="FGGY_EcGK_like"/>
    <property type="match status" value="1"/>
</dbReference>
<dbReference type="EMBL" id="CP036313">
    <property type="protein sequence ID" value="QBH12881.1"/>
    <property type="molecule type" value="Genomic_DNA"/>
</dbReference>
<proteinExistence type="inferred from homology"/>
<dbReference type="Pfam" id="PF02782">
    <property type="entry name" value="FGGY_C"/>
    <property type="match status" value="1"/>
</dbReference>
<comment type="pathway">
    <text evidence="1 9">Polyol metabolism; glycerol degradation via glycerol kinase pathway; sn-glycerol 3-phosphate from glycerol: step 1/1.</text>
</comment>
<feature type="domain" description="Carbohydrate kinase FGGY C-terminal" evidence="11">
    <location>
        <begin position="260"/>
        <end position="448"/>
    </location>
</feature>
<dbReference type="RefSeq" id="WP_111952492.1">
    <property type="nucleotide sequence ID" value="NZ_CP036313.1"/>
</dbReference>
<keyword evidence="4 9" id="KW-0547">Nucleotide-binding</keyword>
<feature type="binding site" evidence="9">
    <location>
        <position position="82"/>
    </location>
    <ligand>
        <name>glycerol</name>
        <dbReference type="ChEBI" id="CHEBI:17754"/>
    </ligand>
</feature>
<evidence type="ECO:0000256" key="6">
    <source>
        <dbReference type="ARBA" id="ARBA00022798"/>
    </source>
</evidence>
<comment type="function">
    <text evidence="9">Key enzyme in the regulation of glycerol uptake and metabolism. Catalyzes the phosphorylation of glycerol to yield sn-glycerol 3-phosphate.</text>
</comment>
<feature type="binding site" evidence="9">
    <location>
        <position position="244"/>
    </location>
    <ligand>
        <name>glycerol</name>
        <dbReference type="ChEBI" id="CHEBI:17754"/>
    </ligand>
</feature>
<dbReference type="InterPro" id="IPR018485">
    <property type="entry name" value="FGGY_C"/>
</dbReference>
<feature type="binding site" evidence="9">
    <location>
        <position position="409"/>
    </location>
    <ligand>
        <name>ADP</name>
        <dbReference type="ChEBI" id="CHEBI:456216"/>
    </ligand>
</feature>
<dbReference type="UniPathway" id="UPA00618">
    <property type="reaction ID" value="UER00672"/>
</dbReference>
<evidence type="ECO:0000313" key="14">
    <source>
        <dbReference type="Proteomes" id="UP000248798"/>
    </source>
</evidence>
<feature type="binding site" evidence="9">
    <location>
        <position position="243"/>
    </location>
    <ligand>
        <name>glycerol</name>
        <dbReference type="ChEBI" id="CHEBI:17754"/>
    </ligand>
</feature>
<dbReference type="GO" id="GO:0004370">
    <property type="term" value="F:glycerol kinase activity"/>
    <property type="evidence" value="ECO:0007669"/>
    <property type="project" value="UniProtKB-UniRule"/>
</dbReference>
<dbReference type="GO" id="GO:0005829">
    <property type="term" value="C:cytosol"/>
    <property type="evidence" value="ECO:0007669"/>
    <property type="project" value="TreeGrafter"/>
</dbReference>
<dbReference type="HAMAP" id="MF_00186">
    <property type="entry name" value="Glycerol_kin"/>
    <property type="match status" value="1"/>
</dbReference>
<dbReference type="AlphaFoldDB" id="A0A328FLL7"/>
<dbReference type="NCBIfam" id="TIGR01311">
    <property type="entry name" value="glycerol_kin"/>
    <property type="match status" value="1"/>
</dbReference>
<name>A0A328FLL7_9BACT</name>
<dbReference type="Proteomes" id="UP000293902">
    <property type="component" value="Chromosome"/>
</dbReference>
<evidence type="ECO:0000256" key="3">
    <source>
        <dbReference type="ARBA" id="ARBA00022679"/>
    </source>
</evidence>
<evidence type="ECO:0000256" key="2">
    <source>
        <dbReference type="ARBA" id="ARBA00009156"/>
    </source>
</evidence>
<evidence type="ECO:0000256" key="5">
    <source>
        <dbReference type="ARBA" id="ARBA00022777"/>
    </source>
</evidence>
<gene>
    <name evidence="9 13" type="primary">glpK</name>
    <name evidence="13" type="ORF">DO021_00090</name>
    <name evidence="12" type="ORF">EYB58_08110</name>
</gene>
<dbReference type="InterPro" id="IPR018483">
    <property type="entry name" value="Carb_kinase_FGGY_CS"/>
</dbReference>
<feature type="binding site" evidence="9">
    <location>
        <position position="265"/>
    </location>
    <ligand>
        <name>ADP</name>
        <dbReference type="ChEBI" id="CHEBI:456216"/>
    </ligand>
</feature>
<dbReference type="InterPro" id="IPR005999">
    <property type="entry name" value="Glycerol_kin"/>
</dbReference>
<dbReference type="InterPro" id="IPR018484">
    <property type="entry name" value="FGGY_N"/>
</dbReference>
<evidence type="ECO:0000256" key="8">
    <source>
        <dbReference type="ARBA" id="ARBA00052101"/>
    </source>
</evidence>
<feature type="binding site" evidence="9">
    <location>
        <position position="243"/>
    </location>
    <ligand>
        <name>sn-glycerol 3-phosphate</name>
        <dbReference type="ChEBI" id="CHEBI:57597"/>
    </ligand>
</feature>
<reference evidence="13 14" key="1">
    <citation type="submission" date="2018-06" db="EMBL/GenBank/DDBJ databases">
        <title>Complete Genome Sequence of Desulfobacter hydrogenophilus (DSM3380).</title>
        <authorList>
            <person name="Marietou A."/>
            <person name="Schreiber L."/>
            <person name="Marshall I."/>
            <person name="Jorgensen B."/>
        </authorList>
    </citation>
    <scope>NUCLEOTIDE SEQUENCE [LARGE SCALE GENOMIC DNA]</scope>
    <source>
        <strain evidence="13 14">DSM 3380</strain>
    </source>
</reference>
<comment type="activity regulation">
    <text evidence="9">Inhibited by fructose 1,6-bisphosphate (FBP).</text>
</comment>
<feature type="binding site" evidence="9">
    <location>
        <position position="12"/>
    </location>
    <ligand>
        <name>ADP</name>
        <dbReference type="ChEBI" id="CHEBI:456216"/>
    </ligand>
</feature>
<feature type="binding site" evidence="9">
    <location>
        <position position="83"/>
    </location>
    <ligand>
        <name>glycerol</name>
        <dbReference type="ChEBI" id="CHEBI:17754"/>
    </ligand>
</feature>
<organism evidence="13 14">
    <name type="scientific">Desulfobacter hydrogenophilus</name>
    <dbReference type="NCBI Taxonomy" id="2291"/>
    <lineage>
        <taxon>Bacteria</taxon>
        <taxon>Pseudomonadati</taxon>
        <taxon>Thermodesulfobacteriota</taxon>
        <taxon>Desulfobacteria</taxon>
        <taxon>Desulfobacterales</taxon>
        <taxon>Desulfobacteraceae</taxon>
        <taxon>Desulfobacter</taxon>
    </lineage>
</organism>